<protein>
    <submittedName>
        <fullName evidence="4">Insulin-like growth factor-binding protein complex acid labile subunit</fullName>
    </submittedName>
    <submittedName>
        <fullName evidence="6 7">Protein flightless-1</fullName>
    </submittedName>
</protein>
<proteinExistence type="predicted"/>
<reference evidence="6 7" key="2">
    <citation type="submission" date="2025-04" db="UniProtKB">
        <authorList>
            <consortium name="RefSeq"/>
        </authorList>
    </citation>
    <scope>IDENTIFICATION</scope>
    <source>
        <tissue evidence="6 7">Whole body</tissue>
    </source>
</reference>
<dbReference type="SMART" id="SM00369">
    <property type="entry name" value="LRR_TYP"/>
    <property type="match status" value="11"/>
</dbReference>
<dbReference type="PANTHER" id="PTHR45712:SF22">
    <property type="entry name" value="INSULIN-LIKE GROWTH FACTOR-BINDING PROTEIN COMPLEX ACID LABILE SUBUNIT"/>
    <property type="match status" value="1"/>
</dbReference>
<dbReference type="InterPro" id="IPR032675">
    <property type="entry name" value="LRR_dom_sf"/>
</dbReference>
<gene>
    <name evidence="4" type="primary">IGFALS_1</name>
    <name evidence="6 7 8" type="synonym">LOC112686229</name>
    <name evidence="4" type="ORF">g.124686</name>
</gene>
<feature type="signal peptide" evidence="3">
    <location>
        <begin position="1"/>
        <end position="18"/>
    </location>
</feature>
<evidence type="ECO:0000256" key="2">
    <source>
        <dbReference type="ARBA" id="ARBA00022737"/>
    </source>
</evidence>
<evidence type="ECO:0000313" key="7">
    <source>
        <dbReference type="RefSeq" id="XP_025414216.1"/>
    </source>
</evidence>
<evidence type="ECO:0000256" key="3">
    <source>
        <dbReference type="SAM" id="SignalP"/>
    </source>
</evidence>
<dbReference type="InterPro" id="IPR050333">
    <property type="entry name" value="SLRP"/>
</dbReference>
<reference evidence="4" key="1">
    <citation type="submission" date="2018-04" db="EMBL/GenBank/DDBJ databases">
        <title>Transcriptome assembly of Sipha flava.</title>
        <authorList>
            <person name="Scully E.D."/>
            <person name="Geib S.M."/>
            <person name="Palmer N.A."/>
            <person name="Koch K."/>
            <person name="Bradshaw J."/>
            <person name="Heng-Moss T."/>
            <person name="Sarath G."/>
        </authorList>
    </citation>
    <scope>NUCLEOTIDE SEQUENCE</scope>
</reference>
<organism evidence="4">
    <name type="scientific">Sipha flava</name>
    <name type="common">yellow sugarcane aphid</name>
    <dbReference type="NCBI Taxonomy" id="143950"/>
    <lineage>
        <taxon>Eukaryota</taxon>
        <taxon>Metazoa</taxon>
        <taxon>Ecdysozoa</taxon>
        <taxon>Arthropoda</taxon>
        <taxon>Hexapoda</taxon>
        <taxon>Insecta</taxon>
        <taxon>Pterygota</taxon>
        <taxon>Neoptera</taxon>
        <taxon>Paraneoptera</taxon>
        <taxon>Hemiptera</taxon>
        <taxon>Sternorrhyncha</taxon>
        <taxon>Aphidomorpha</taxon>
        <taxon>Aphidoidea</taxon>
        <taxon>Aphididae</taxon>
        <taxon>Sipha</taxon>
    </lineage>
</organism>
<dbReference type="Proteomes" id="UP000694846">
    <property type="component" value="Unplaced"/>
</dbReference>
<sequence>MIWTRVYFLTMCAFVVGGAYILDDTPLHCSVRRSISPCTCYFTGMGQPRIMVTCQKMESFESVIGALQNKFDAVFDYMLNIEYSELHDLDTRRFDELGFPIVDLKLTNNNLSTLPDKAFIGMNRIRILYLSDNRLSAVPTQIFKHMPSIQVLNLARNSIHSVASGDFQSLSLMNTFVMATNNLTDITNGSFPTTLKKVQLGANNLTELNGNLRNQKDLEWLYLENNRIKNLDGELPIDNNKLYVLNVSNNMLNHLPPELSRLMALRYFSCTFNQLTGLNKTLSKSKKLFWLELTGNRIQELASDEFEEATMIAVMELSNNRIKYLNKSLLPLTQLSEINLSYNNITEFSLAEIKGLKELKLVDLSHNAISKLLGHSEIISEPVTGIEHLKLDHNELESLGGSLIGITTLVKLNISHNRFKDLSPYDLTGLSLKILDVSHNLLHILPDSSQINLPALENLVASHNALTSLSKDFHGYPVLCHADLEFNNILTIREELVEMTQCKLHGVNSTLRIYLEGNPVLCDDNTKAITKAMEMKYDANVSGTAKCVPVTNEIKSNLTDTDTSSAITVIAT</sequence>
<dbReference type="SUPFAM" id="SSF52058">
    <property type="entry name" value="L domain-like"/>
    <property type="match status" value="2"/>
</dbReference>
<dbReference type="InterPro" id="IPR003591">
    <property type="entry name" value="Leu-rich_rpt_typical-subtyp"/>
</dbReference>
<evidence type="ECO:0000313" key="4">
    <source>
        <dbReference type="EMBL" id="MBY83735.1"/>
    </source>
</evidence>
<dbReference type="InterPro" id="IPR001611">
    <property type="entry name" value="Leu-rich_rpt"/>
</dbReference>
<name>A0A2S2R176_9HEMI</name>
<feature type="chain" id="PRO_5044579323" evidence="3">
    <location>
        <begin position="19"/>
        <end position="572"/>
    </location>
</feature>
<evidence type="ECO:0000313" key="8">
    <source>
        <dbReference type="RefSeq" id="XP_025414217.1"/>
    </source>
</evidence>
<dbReference type="OrthoDB" id="442066at2759"/>
<keyword evidence="5" id="KW-1185">Reference proteome</keyword>
<dbReference type="RefSeq" id="XP_025414217.1">
    <property type="nucleotide sequence ID" value="XM_025558432.1"/>
</dbReference>
<dbReference type="PROSITE" id="PS51450">
    <property type="entry name" value="LRR"/>
    <property type="match status" value="1"/>
</dbReference>
<dbReference type="SMART" id="SM00364">
    <property type="entry name" value="LRR_BAC"/>
    <property type="match status" value="6"/>
</dbReference>
<dbReference type="PANTHER" id="PTHR45712">
    <property type="entry name" value="AGAP008170-PA"/>
    <property type="match status" value="1"/>
</dbReference>
<evidence type="ECO:0000313" key="5">
    <source>
        <dbReference type="Proteomes" id="UP000694846"/>
    </source>
</evidence>
<keyword evidence="3" id="KW-0732">Signal</keyword>
<dbReference type="Pfam" id="PF13855">
    <property type="entry name" value="LRR_8"/>
    <property type="match status" value="4"/>
</dbReference>
<keyword evidence="1" id="KW-0433">Leucine-rich repeat</keyword>
<dbReference type="EMBL" id="GGMS01014532">
    <property type="protein sequence ID" value="MBY83735.1"/>
    <property type="molecule type" value="Transcribed_RNA"/>
</dbReference>
<evidence type="ECO:0000313" key="6">
    <source>
        <dbReference type="RefSeq" id="XP_025414215.1"/>
    </source>
</evidence>
<dbReference type="RefSeq" id="XP_025414216.1">
    <property type="nucleotide sequence ID" value="XM_025558431.1"/>
</dbReference>
<keyword evidence="2" id="KW-0677">Repeat</keyword>
<dbReference type="Gene3D" id="3.80.10.10">
    <property type="entry name" value="Ribonuclease Inhibitor"/>
    <property type="match status" value="3"/>
</dbReference>
<dbReference type="AlphaFoldDB" id="A0A2S2R176"/>
<evidence type="ECO:0000256" key="1">
    <source>
        <dbReference type="ARBA" id="ARBA00022614"/>
    </source>
</evidence>
<dbReference type="RefSeq" id="XP_025414215.1">
    <property type="nucleotide sequence ID" value="XM_025558430.1"/>
</dbReference>
<accession>A0A2S2R176</accession>